<keyword evidence="5" id="KW-1185">Reference proteome</keyword>
<evidence type="ECO:0000313" key="5">
    <source>
        <dbReference type="Proteomes" id="UP000190230"/>
    </source>
</evidence>
<dbReference type="GO" id="GO:0006310">
    <property type="term" value="P:DNA recombination"/>
    <property type="evidence" value="ECO:0007669"/>
    <property type="project" value="UniProtKB-KW"/>
</dbReference>
<dbReference type="GO" id="GO:0015074">
    <property type="term" value="P:DNA integration"/>
    <property type="evidence" value="ECO:0007669"/>
    <property type="project" value="InterPro"/>
</dbReference>
<dbReference type="PROSITE" id="PS51898">
    <property type="entry name" value="TYR_RECOMBINASE"/>
    <property type="match status" value="1"/>
</dbReference>
<dbReference type="InterPro" id="IPR010998">
    <property type="entry name" value="Integrase_recombinase_N"/>
</dbReference>
<feature type="domain" description="Tyr recombinase" evidence="3">
    <location>
        <begin position="242"/>
        <end position="432"/>
    </location>
</feature>
<evidence type="ECO:0000256" key="1">
    <source>
        <dbReference type="ARBA" id="ARBA00023125"/>
    </source>
</evidence>
<dbReference type="AlphaFoldDB" id="A0A1T5BPB2"/>
<dbReference type="GO" id="GO:0003677">
    <property type="term" value="F:DNA binding"/>
    <property type="evidence" value="ECO:0007669"/>
    <property type="project" value="UniProtKB-KW"/>
</dbReference>
<dbReference type="PANTHER" id="PTHR30349:SF82">
    <property type="entry name" value="INTEGRASE_RECOMBINASE YOEC-RELATED"/>
    <property type="match status" value="1"/>
</dbReference>
<organism evidence="4 5">
    <name type="scientific">Salegentibacter holothuriorum</name>
    <dbReference type="NCBI Taxonomy" id="241145"/>
    <lineage>
        <taxon>Bacteria</taxon>
        <taxon>Pseudomonadati</taxon>
        <taxon>Bacteroidota</taxon>
        <taxon>Flavobacteriia</taxon>
        <taxon>Flavobacteriales</taxon>
        <taxon>Flavobacteriaceae</taxon>
        <taxon>Salegentibacter</taxon>
    </lineage>
</organism>
<gene>
    <name evidence="4" type="ORF">SAMN05660776_1366</name>
</gene>
<dbReference type="InterPro" id="IPR011010">
    <property type="entry name" value="DNA_brk_join_enz"/>
</dbReference>
<evidence type="ECO:0000313" key="4">
    <source>
        <dbReference type="EMBL" id="SKB48987.1"/>
    </source>
</evidence>
<evidence type="ECO:0000259" key="3">
    <source>
        <dbReference type="PROSITE" id="PS51898"/>
    </source>
</evidence>
<name>A0A1T5BPB2_9FLAO</name>
<dbReference type="Gene3D" id="1.10.443.10">
    <property type="entry name" value="Intergrase catalytic core"/>
    <property type="match status" value="1"/>
</dbReference>
<dbReference type="PANTHER" id="PTHR30349">
    <property type="entry name" value="PHAGE INTEGRASE-RELATED"/>
    <property type="match status" value="1"/>
</dbReference>
<dbReference type="InterPro" id="IPR025269">
    <property type="entry name" value="SAM-like_dom"/>
</dbReference>
<dbReference type="EMBL" id="FUYY01000002">
    <property type="protein sequence ID" value="SKB48987.1"/>
    <property type="molecule type" value="Genomic_DNA"/>
</dbReference>
<keyword evidence="2" id="KW-0233">DNA recombination</keyword>
<dbReference type="InterPro" id="IPR013762">
    <property type="entry name" value="Integrase-like_cat_sf"/>
</dbReference>
<dbReference type="Pfam" id="PF00589">
    <property type="entry name" value="Phage_integrase"/>
    <property type="match status" value="1"/>
</dbReference>
<protein>
    <submittedName>
        <fullName evidence="4">Phage integrase family protein</fullName>
    </submittedName>
</protein>
<accession>A0A1T5BPB2</accession>
<dbReference type="InterPro" id="IPR002104">
    <property type="entry name" value="Integrase_catalytic"/>
</dbReference>
<dbReference type="Pfam" id="PF13102">
    <property type="entry name" value="Phage_int_SAM_5"/>
    <property type="match status" value="1"/>
</dbReference>
<dbReference type="Gene3D" id="1.10.150.130">
    <property type="match status" value="1"/>
</dbReference>
<dbReference type="SUPFAM" id="SSF56349">
    <property type="entry name" value="DNA breaking-rejoining enzymes"/>
    <property type="match status" value="1"/>
</dbReference>
<reference evidence="5" key="1">
    <citation type="submission" date="2017-02" db="EMBL/GenBank/DDBJ databases">
        <authorList>
            <person name="Varghese N."/>
            <person name="Submissions S."/>
        </authorList>
    </citation>
    <scope>NUCLEOTIDE SEQUENCE [LARGE SCALE GENOMIC DNA]</scope>
    <source>
        <strain evidence="5">DSM 23405</strain>
    </source>
</reference>
<proteinExistence type="predicted"/>
<keyword evidence="1" id="KW-0238">DNA-binding</keyword>
<evidence type="ECO:0000256" key="2">
    <source>
        <dbReference type="ARBA" id="ARBA00023172"/>
    </source>
</evidence>
<dbReference type="Proteomes" id="UP000190230">
    <property type="component" value="Unassembled WGS sequence"/>
</dbReference>
<dbReference type="STRING" id="241145.SAMN05660776_1366"/>
<dbReference type="InterPro" id="IPR050090">
    <property type="entry name" value="Tyrosine_recombinase_XerCD"/>
</dbReference>
<sequence length="455" mass="53017">MFVKNKFTCRLAIQIYKMATVNFRLRSSANKNVSIYLYLSLGRGQMYQSKTGFSIHPKDWSIKTKKPKQNSAENKKVFSNLNKLEVYIYDQVNVSLANGEIIDKLWLDAKINDCFSRVKKTDRSVVANHVQYIIDNANTRKIKGSNKIGLSNKRIAGYKTFKTIIQDYQTTIKSQIHFMDINKVFVEGFTNWLINDRKYSINHAGKQIDNLKTVCRDAESMDIKTHSYSGRIESFRERNEDRHIITLSFQEIKQIKDAEIKSEALKNVRKWLVVGCAIGQRASDLLRLTEEDVRFEKGNYYIDIIQQKTKRFVTIGVLDPDVIDIIEAGNFPYPISLQKLNKYLKKLCAEAKIDEVVQGKKMDKKTMRKKLDFYPKNELISSHSFRRSFATNYYKKIPTPILINITGHSKESMFLEYINRKEDKDENANLFMKFYQDLNKEKDSELRVIRSSSSA</sequence>